<gene>
    <name evidence="1" type="ORF">KC19_8G130100</name>
</gene>
<organism evidence="1 2">
    <name type="scientific">Ceratodon purpureus</name>
    <name type="common">Fire moss</name>
    <name type="synonym">Dicranum purpureum</name>
    <dbReference type="NCBI Taxonomy" id="3225"/>
    <lineage>
        <taxon>Eukaryota</taxon>
        <taxon>Viridiplantae</taxon>
        <taxon>Streptophyta</taxon>
        <taxon>Embryophyta</taxon>
        <taxon>Bryophyta</taxon>
        <taxon>Bryophytina</taxon>
        <taxon>Bryopsida</taxon>
        <taxon>Dicranidae</taxon>
        <taxon>Pseudoditrichales</taxon>
        <taxon>Ditrichaceae</taxon>
        <taxon>Ceratodon</taxon>
    </lineage>
</organism>
<dbReference type="Proteomes" id="UP000822688">
    <property type="component" value="Chromosome 8"/>
</dbReference>
<reference evidence="1" key="1">
    <citation type="submission" date="2020-06" db="EMBL/GenBank/DDBJ databases">
        <title>WGS assembly of Ceratodon purpureus strain R40.</title>
        <authorList>
            <person name="Carey S.B."/>
            <person name="Jenkins J."/>
            <person name="Shu S."/>
            <person name="Lovell J.T."/>
            <person name="Sreedasyam A."/>
            <person name="Maumus F."/>
            <person name="Tiley G.P."/>
            <person name="Fernandez-Pozo N."/>
            <person name="Barry K."/>
            <person name="Chen C."/>
            <person name="Wang M."/>
            <person name="Lipzen A."/>
            <person name="Daum C."/>
            <person name="Saski C.A."/>
            <person name="Payton A.C."/>
            <person name="Mcbreen J.C."/>
            <person name="Conrad R.E."/>
            <person name="Kollar L.M."/>
            <person name="Olsson S."/>
            <person name="Huttunen S."/>
            <person name="Landis J.B."/>
            <person name="Wickett N.J."/>
            <person name="Johnson M.G."/>
            <person name="Rensing S.A."/>
            <person name="Grimwood J."/>
            <person name="Schmutz J."/>
            <person name="Mcdaniel S.F."/>
        </authorList>
    </citation>
    <scope>NUCLEOTIDE SEQUENCE</scope>
    <source>
        <strain evidence="1">R40</strain>
    </source>
</reference>
<sequence length="102" mass="11199">MKCRKAGRIRTQSKKITPRPGLLLLRRPGTFATRPTVALTPGPPRDEHGTCTSNTAVGNLLSYHPPSIATVQCPQPLQVLQQIAQWTTMVMDLGPDSMMCIF</sequence>
<proteinExistence type="predicted"/>
<dbReference type="EMBL" id="CM026429">
    <property type="protein sequence ID" value="KAG0564673.1"/>
    <property type="molecule type" value="Genomic_DNA"/>
</dbReference>
<dbReference type="AlphaFoldDB" id="A0A8T0H0M7"/>
<comment type="caution">
    <text evidence="1">The sequence shown here is derived from an EMBL/GenBank/DDBJ whole genome shotgun (WGS) entry which is preliminary data.</text>
</comment>
<evidence type="ECO:0000313" key="2">
    <source>
        <dbReference type="Proteomes" id="UP000822688"/>
    </source>
</evidence>
<keyword evidence="2" id="KW-1185">Reference proteome</keyword>
<accession>A0A8T0H0M7</accession>
<protein>
    <submittedName>
        <fullName evidence="1">Uncharacterized protein</fullName>
    </submittedName>
</protein>
<name>A0A8T0H0M7_CERPU</name>
<evidence type="ECO:0000313" key="1">
    <source>
        <dbReference type="EMBL" id="KAG0564673.1"/>
    </source>
</evidence>